<keyword evidence="3" id="KW-0378">Hydrolase</keyword>
<dbReference type="InterPro" id="IPR050168">
    <property type="entry name" value="AAA_ATPase_domain"/>
</dbReference>
<keyword evidence="4" id="KW-1185">Reference proteome</keyword>
<gene>
    <name evidence="3" type="ORF">OBBRIDRAFT_280502</name>
</gene>
<dbReference type="InterPro" id="IPR003960">
    <property type="entry name" value="ATPase_AAA_CS"/>
</dbReference>
<name>A0A8E2AJQ1_9APHY</name>
<dbReference type="GO" id="GO:0003723">
    <property type="term" value="F:RNA binding"/>
    <property type="evidence" value="ECO:0007669"/>
    <property type="project" value="TreeGrafter"/>
</dbReference>
<sequence>MGSFTSVVEKQFAASLPNPALQLLVGLKRLHSDSQHVAFVESFSTQFPVSKYLDFVGIPRTVLDAETHSTYVYDQGSKAVETRAITGVTTFTYEGIQFQAFEASWNRDRESFRFFDYVFEGEDDKAGRELLLEAYEWANSLREEMWVFEEGQWSKNKDLFRAVQKSTWEDIVLDENFREGLRRDTMMFFSSKEIYRSLGVTWKRGLLLLGPPGNGKTESIKALLHEFNYAALYVKSINTPIGPEFGIRTVFEHARKHSPCILVLEDLDSMITDKVRSFFLNEMDGLAQNEGILTIATTNHPELIDDAILNRPSRFDVKYDFALPTTELRNEFATKWLTKVHALDTGIVFQKSDGELAEAIAKKTDGWSFAFLKELFVSFLLRIAHDKSLGKVLTVPADEKLLDQADKLTLQIIKIKKGKDHKDDADEDAGPTRVFHAFHPVRPVMERIYLY</sequence>
<dbReference type="Proteomes" id="UP000250043">
    <property type="component" value="Unassembled WGS sequence"/>
</dbReference>
<dbReference type="OrthoDB" id="2115716at2759"/>
<reference evidence="3 4" key="1">
    <citation type="submission" date="2016-07" db="EMBL/GenBank/DDBJ databases">
        <title>Draft genome of the white-rot fungus Obba rivulosa 3A-2.</title>
        <authorList>
            <consortium name="DOE Joint Genome Institute"/>
            <person name="Miettinen O."/>
            <person name="Riley R."/>
            <person name="Acob R."/>
            <person name="Barry K."/>
            <person name="Cullen D."/>
            <person name="De Vries R."/>
            <person name="Hainaut M."/>
            <person name="Hatakka A."/>
            <person name="Henrissat B."/>
            <person name="Hilden K."/>
            <person name="Kuo R."/>
            <person name="Labutti K."/>
            <person name="Lipzen A."/>
            <person name="Makela M.R."/>
            <person name="Sandor L."/>
            <person name="Spatafora J.W."/>
            <person name="Grigoriev I.V."/>
            <person name="Hibbett D.S."/>
        </authorList>
    </citation>
    <scope>NUCLEOTIDE SEQUENCE [LARGE SCALE GENOMIC DNA]</scope>
    <source>
        <strain evidence="3 4">3A-2</strain>
    </source>
</reference>
<dbReference type="GO" id="GO:0005634">
    <property type="term" value="C:nucleus"/>
    <property type="evidence" value="ECO:0007669"/>
    <property type="project" value="TreeGrafter"/>
</dbReference>
<dbReference type="GO" id="GO:0042254">
    <property type="term" value="P:ribosome biogenesis"/>
    <property type="evidence" value="ECO:0007669"/>
    <property type="project" value="TreeGrafter"/>
</dbReference>
<dbReference type="PANTHER" id="PTHR23077:SF132">
    <property type="entry name" value="ATP-DEPENDENT ZN PROTEASE"/>
    <property type="match status" value="1"/>
</dbReference>
<dbReference type="InterPro" id="IPR003593">
    <property type="entry name" value="AAA+_ATPase"/>
</dbReference>
<dbReference type="CDD" id="cd19481">
    <property type="entry name" value="RecA-like_protease"/>
    <property type="match status" value="1"/>
</dbReference>
<dbReference type="AlphaFoldDB" id="A0A8E2AJQ1"/>
<evidence type="ECO:0000256" key="1">
    <source>
        <dbReference type="RuleBase" id="RU003651"/>
    </source>
</evidence>
<protein>
    <submittedName>
        <fullName evidence="3">P-loop containing nucleoside triphosphate hydrolase protein</fullName>
    </submittedName>
</protein>
<dbReference type="Pfam" id="PF00004">
    <property type="entry name" value="AAA"/>
    <property type="match status" value="1"/>
</dbReference>
<keyword evidence="1" id="KW-0547">Nucleotide-binding</keyword>
<evidence type="ECO:0000313" key="4">
    <source>
        <dbReference type="Proteomes" id="UP000250043"/>
    </source>
</evidence>
<dbReference type="InterPro" id="IPR027417">
    <property type="entry name" value="P-loop_NTPase"/>
</dbReference>
<dbReference type="GO" id="GO:0016887">
    <property type="term" value="F:ATP hydrolysis activity"/>
    <property type="evidence" value="ECO:0007669"/>
    <property type="project" value="InterPro"/>
</dbReference>
<dbReference type="Gene3D" id="3.40.50.300">
    <property type="entry name" value="P-loop containing nucleotide triphosphate hydrolases"/>
    <property type="match status" value="1"/>
</dbReference>
<comment type="similarity">
    <text evidence="1">Belongs to the AAA ATPase family.</text>
</comment>
<evidence type="ECO:0000313" key="3">
    <source>
        <dbReference type="EMBL" id="OCH85846.1"/>
    </source>
</evidence>
<feature type="domain" description="AAA+ ATPase" evidence="2">
    <location>
        <begin position="202"/>
        <end position="325"/>
    </location>
</feature>
<dbReference type="PROSITE" id="PS00674">
    <property type="entry name" value="AAA"/>
    <property type="match status" value="1"/>
</dbReference>
<keyword evidence="1" id="KW-0067">ATP-binding</keyword>
<dbReference type="EMBL" id="KV722559">
    <property type="protein sequence ID" value="OCH85846.1"/>
    <property type="molecule type" value="Genomic_DNA"/>
</dbReference>
<dbReference type="SUPFAM" id="SSF52540">
    <property type="entry name" value="P-loop containing nucleoside triphosphate hydrolases"/>
    <property type="match status" value="1"/>
</dbReference>
<evidence type="ECO:0000259" key="2">
    <source>
        <dbReference type="SMART" id="SM00382"/>
    </source>
</evidence>
<dbReference type="PANTHER" id="PTHR23077">
    <property type="entry name" value="AAA-FAMILY ATPASE"/>
    <property type="match status" value="1"/>
</dbReference>
<proteinExistence type="inferred from homology"/>
<dbReference type="InterPro" id="IPR003959">
    <property type="entry name" value="ATPase_AAA_core"/>
</dbReference>
<organism evidence="3 4">
    <name type="scientific">Obba rivulosa</name>
    <dbReference type="NCBI Taxonomy" id="1052685"/>
    <lineage>
        <taxon>Eukaryota</taxon>
        <taxon>Fungi</taxon>
        <taxon>Dikarya</taxon>
        <taxon>Basidiomycota</taxon>
        <taxon>Agaricomycotina</taxon>
        <taxon>Agaricomycetes</taxon>
        <taxon>Polyporales</taxon>
        <taxon>Gelatoporiaceae</taxon>
        <taxon>Obba</taxon>
    </lineage>
</organism>
<dbReference type="GO" id="GO:1990275">
    <property type="term" value="F:preribosome binding"/>
    <property type="evidence" value="ECO:0007669"/>
    <property type="project" value="TreeGrafter"/>
</dbReference>
<dbReference type="SMART" id="SM00382">
    <property type="entry name" value="AAA"/>
    <property type="match status" value="1"/>
</dbReference>
<dbReference type="GO" id="GO:0005524">
    <property type="term" value="F:ATP binding"/>
    <property type="evidence" value="ECO:0007669"/>
    <property type="project" value="UniProtKB-KW"/>
</dbReference>
<accession>A0A8E2AJQ1</accession>